<keyword evidence="2" id="KW-1185">Reference proteome</keyword>
<sequence>MEEHRDSTSAEPCQLIKLESHIPRKAASPEYNFAFAYKRPRPIPKTWEWMGSKDSTGLLDLSPTTATWADDDCVPGEEPIVFQNCNIMRVCRQVHWEFAEVLYARPLQLTGVPCFTNFPIVVTGSHVLPLSKTYAHLVKRLAFIHTTGLSDFFEADDLYGEGRCPSAQALLLDIITATKKLLKLFPALQVLRILVDDEPFENLEMFFDSLLGRREGTREELVDKTEEFIKAVGRRLMKIPQQLELLLLEGGVPKNVPLSEAFRNMQAAELHKKRLKENS</sequence>
<dbReference type="GeneID" id="96080439"/>
<dbReference type="EMBL" id="JBHGVX010000001">
    <property type="protein sequence ID" value="KAL1799775.1"/>
    <property type="molecule type" value="Genomic_DNA"/>
</dbReference>
<organism evidence="1 2">
    <name type="scientific">Alternaria dauci</name>
    <dbReference type="NCBI Taxonomy" id="48095"/>
    <lineage>
        <taxon>Eukaryota</taxon>
        <taxon>Fungi</taxon>
        <taxon>Dikarya</taxon>
        <taxon>Ascomycota</taxon>
        <taxon>Pezizomycotina</taxon>
        <taxon>Dothideomycetes</taxon>
        <taxon>Pleosporomycetidae</taxon>
        <taxon>Pleosporales</taxon>
        <taxon>Pleosporineae</taxon>
        <taxon>Pleosporaceae</taxon>
        <taxon>Alternaria</taxon>
        <taxon>Alternaria sect. Porri</taxon>
    </lineage>
</organism>
<reference evidence="1 2" key="1">
    <citation type="submission" date="2024-09" db="EMBL/GenBank/DDBJ databases">
        <title>T2T genomes of carrot and Alternaria dauci and their utility for understanding host-pathogen interaction during carrot leaf blight disease.</title>
        <authorList>
            <person name="Liu W."/>
            <person name="Xu S."/>
            <person name="Ou C."/>
            <person name="Liu X."/>
            <person name="Zhuang F."/>
            <person name="Deng X.W."/>
        </authorList>
    </citation>
    <scope>NUCLEOTIDE SEQUENCE [LARGE SCALE GENOMIC DNA]</scope>
    <source>
        <strain evidence="1 2">A2016</strain>
    </source>
</reference>
<protein>
    <submittedName>
        <fullName evidence="1">Uncharacterized protein</fullName>
    </submittedName>
</protein>
<comment type="caution">
    <text evidence="1">The sequence shown here is derived from an EMBL/GenBank/DDBJ whole genome shotgun (WGS) entry which is preliminary data.</text>
</comment>
<evidence type="ECO:0000313" key="1">
    <source>
        <dbReference type="EMBL" id="KAL1799775.1"/>
    </source>
</evidence>
<accession>A0ABR3UUQ4</accession>
<dbReference type="RefSeq" id="XP_069310359.1">
    <property type="nucleotide sequence ID" value="XM_069446422.1"/>
</dbReference>
<gene>
    <name evidence="1" type="ORF">ACET3X_000117</name>
</gene>
<evidence type="ECO:0000313" key="2">
    <source>
        <dbReference type="Proteomes" id="UP001578633"/>
    </source>
</evidence>
<name>A0ABR3UUQ4_9PLEO</name>
<dbReference type="Proteomes" id="UP001578633">
    <property type="component" value="Chromosome 1"/>
</dbReference>
<proteinExistence type="predicted"/>